<dbReference type="GeneID" id="96873999"/>
<dbReference type="AlphaFoldDB" id="A0A1C7FIJ3"/>
<dbReference type="SMART" id="SM00382">
    <property type="entry name" value="AAA"/>
    <property type="match status" value="2"/>
</dbReference>
<gene>
    <name evidence="7" type="ORF">VSVS05_03793</name>
</gene>
<reference evidence="7 8" key="1">
    <citation type="submission" date="2016-07" db="EMBL/GenBank/DDBJ databases">
        <title>Genome sequencing of Vibrio scophthalmi strain VS-05, an isolated from Paralichthys olivaceus.</title>
        <authorList>
            <person name="Han H.-J."/>
        </authorList>
    </citation>
    <scope>NUCLEOTIDE SEQUENCE [LARGE SCALE GENOMIC DNA]</scope>
    <source>
        <strain evidence="7 8">VS-05</strain>
    </source>
</reference>
<evidence type="ECO:0000256" key="2">
    <source>
        <dbReference type="ARBA" id="ARBA00022741"/>
    </source>
</evidence>
<feature type="region of interest" description="Disordered" evidence="5">
    <location>
        <begin position="261"/>
        <end position="289"/>
    </location>
</feature>
<feature type="coiled-coil region" evidence="4">
    <location>
        <begin position="307"/>
        <end position="334"/>
    </location>
</feature>
<dbReference type="InterPro" id="IPR003439">
    <property type="entry name" value="ABC_transporter-like_ATP-bd"/>
</dbReference>
<keyword evidence="3" id="KW-0067">ATP-binding</keyword>
<dbReference type="Proteomes" id="UP000092528">
    <property type="component" value="Chromosome 2"/>
</dbReference>
<name>A0A1C7FIJ3_9VIBR</name>
<dbReference type="PROSITE" id="PS50893">
    <property type="entry name" value="ABC_TRANSPORTER_2"/>
    <property type="match status" value="1"/>
</dbReference>
<dbReference type="EMBL" id="CP016415">
    <property type="protein sequence ID" value="ANU38829.1"/>
    <property type="molecule type" value="Genomic_DNA"/>
</dbReference>
<dbReference type="InterPro" id="IPR050611">
    <property type="entry name" value="ABCF"/>
</dbReference>
<evidence type="ECO:0000313" key="7">
    <source>
        <dbReference type="EMBL" id="ANU38829.1"/>
    </source>
</evidence>
<accession>A0A1C7FIJ3</accession>
<dbReference type="GO" id="GO:0016887">
    <property type="term" value="F:ATP hydrolysis activity"/>
    <property type="evidence" value="ECO:0007669"/>
    <property type="project" value="InterPro"/>
</dbReference>
<dbReference type="InterPro" id="IPR027417">
    <property type="entry name" value="P-loop_NTPase"/>
</dbReference>
<evidence type="ECO:0000259" key="6">
    <source>
        <dbReference type="PROSITE" id="PS50893"/>
    </source>
</evidence>
<dbReference type="Pfam" id="PF00005">
    <property type="entry name" value="ABC_tran"/>
    <property type="match status" value="2"/>
</dbReference>
<feature type="compositionally biased region" description="Basic and acidic residues" evidence="5">
    <location>
        <begin position="261"/>
        <end position="275"/>
    </location>
</feature>
<keyword evidence="8" id="KW-1185">Reference proteome</keyword>
<dbReference type="PANTHER" id="PTHR19211">
    <property type="entry name" value="ATP-BINDING TRANSPORT PROTEIN-RELATED"/>
    <property type="match status" value="1"/>
</dbReference>
<keyword evidence="2" id="KW-0547">Nucleotide-binding</keyword>
<evidence type="ECO:0000313" key="8">
    <source>
        <dbReference type="Proteomes" id="UP000092528"/>
    </source>
</evidence>
<dbReference type="InterPro" id="IPR003593">
    <property type="entry name" value="AAA+_ATPase"/>
</dbReference>
<dbReference type="PATRIC" id="fig|45658.7.peg.3758"/>
<dbReference type="SUPFAM" id="SSF52540">
    <property type="entry name" value="P-loop containing nucleoside triphosphate hydrolases"/>
    <property type="match status" value="2"/>
</dbReference>
<dbReference type="STRING" id="45658.VSVS12_03448"/>
<keyword evidence="1" id="KW-0677">Repeat</keyword>
<evidence type="ECO:0000256" key="3">
    <source>
        <dbReference type="ARBA" id="ARBA00022840"/>
    </source>
</evidence>
<sequence>MPHTSIHSNGENLIQANNVGYQFSDGGILFSSISCSLSNRRTGLVGRNGCGKSLLAELLTGQRQPTSGAVTINTTLSYYSQLTSQWLESDQTIAQMLKVDKVLAALDRIEQGDCAVHLFDDVAERWDLKQQLEELLGQLGLPLDFDLALRHLSGGQLARLQLWQLFESDSELLVLDEPSNHLDYQAKQWLVEKMRSWQGAILLISHDRILLREMSTIWALNGGELRQYGGHYDDYLIQKTAHQQALDRQMNVVKTQLRRTKLEQQKSQEKADKRAAQGNKVRKQGGQPKILLNAMRNSAQASAASRATSQRGQSDRLNQRLDALQAQQQEQQVIKMRLKAPLLTAKPLLNIINFTVPFSQCYPLNAQLSSGDKVWLMGHNGCGKSTLLQLINRQSTPELRCNCAVFYLDQHFSLLLPEHSLLENLVHYCSHLNQSEARTLLAGIGFRRDEVHRLSGSLSGGEKMKLAMTIVGHQADSPLLLLDEPDNHLDLHSKRVLSQALKNYPAALILVSHDQEFVGEIGINRTVMFHSLVNNK</sequence>
<keyword evidence="4" id="KW-0175">Coiled coil</keyword>
<proteinExistence type="predicted"/>
<evidence type="ECO:0000256" key="4">
    <source>
        <dbReference type="SAM" id="Coils"/>
    </source>
</evidence>
<dbReference type="GO" id="GO:0005524">
    <property type="term" value="F:ATP binding"/>
    <property type="evidence" value="ECO:0007669"/>
    <property type="project" value="UniProtKB-KW"/>
</dbReference>
<feature type="domain" description="ABC transporter" evidence="6">
    <location>
        <begin position="14"/>
        <end position="247"/>
    </location>
</feature>
<evidence type="ECO:0000256" key="5">
    <source>
        <dbReference type="SAM" id="MobiDB-lite"/>
    </source>
</evidence>
<dbReference type="Gene3D" id="3.40.50.300">
    <property type="entry name" value="P-loop containing nucleotide triphosphate hydrolases"/>
    <property type="match status" value="2"/>
</dbReference>
<evidence type="ECO:0000256" key="1">
    <source>
        <dbReference type="ARBA" id="ARBA00022737"/>
    </source>
</evidence>
<protein>
    <submittedName>
        <fullName evidence="7">Energy-dependent translational throttle protein EttA</fullName>
    </submittedName>
</protein>
<dbReference type="RefSeq" id="WP_065546516.1">
    <property type="nucleotide sequence ID" value="NZ_CP016415.1"/>
</dbReference>
<dbReference type="PANTHER" id="PTHR19211:SF6">
    <property type="entry name" value="BLL7188 PROTEIN"/>
    <property type="match status" value="1"/>
</dbReference>
<organism evidence="7 8">
    <name type="scientific">Vibrio scophthalmi</name>
    <dbReference type="NCBI Taxonomy" id="45658"/>
    <lineage>
        <taxon>Bacteria</taxon>
        <taxon>Pseudomonadati</taxon>
        <taxon>Pseudomonadota</taxon>
        <taxon>Gammaproteobacteria</taxon>
        <taxon>Vibrionales</taxon>
        <taxon>Vibrionaceae</taxon>
        <taxon>Vibrio</taxon>
    </lineage>
</organism>